<dbReference type="InterPro" id="IPR027417">
    <property type="entry name" value="P-loop_NTPase"/>
</dbReference>
<gene>
    <name evidence="5" type="ORF">SAMN04488036_106189</name>
</gene>
<dbReference type="AlphaFoldDB" id="A0A1I4FRV3"/>
<dbReference type="InterPro" id="IPR003439">
    <property type="entry name" value="ABC_transporter-like_ATP-bd"/>
</dbReference>
<name>A0A1I4FRV3_9RHOB</name>
<feature type="domain" description="ABC transporter" evidence="4">
    <location>
        <begin position="278"/>
        <end position="512"/>
    </location>
</feature>
<feature type="transmembrane region" description="Helical" evidence="3">
    <location>
        <begin position="112"/>
        <end position="129"/>
    </location>
</feature>
<accession>A0A1I4FRV3</accession>
<dbReference type="GO" id="GO:0016887">
    <property type="term" value="F:ATP hydrolysis activity"/>
    <property type="evidence" value="ECO:0007669"/>
    <property type="project" value="InterPro"/>
</dbReference>
<dbReference type="GO" id="GO:0005524">
    <property type="term" value="F:ATP binding"/>
    <property type="evidence" value="ECO:0007669"/>
    <property type="project" value="InterPro"/>
</dbReference>
<dbReference type="Pfam" id="PF00005">
    <property type="entry name" value="ABC_tran"/>
    <property type="match status" value="1"/>
</dbReference>
<feature type="transmembrane region" description="Helical" evidence="3">
    <location>
        <begin position="192"/>
        <end position="214"/>
    </location>
</feature>
<dbReference type="SUPFAM" id="SSF52540">
    <property type="entry name" value="P-loop containing nucleoside triphosphate hydrolases"/>
    <property type="match status" value="1"/>
</dbReference>
<evidence type="ECO:0000313" key="5">
    <source>
        <dbReference type="EMBL" id="SFL19526.1"/>
    </source>
</evidence>
<dbReference type="STRING" id="1280847.SAMN04488036_106189"/>
<dbReference type="EMBL" id="FOSZ01000006">
    <property type="protein sequence ID" value="SFL19526.1"/>
    <property type="molecule type" value="Genomic_DNA"/>
</dbReference>
<feature type="transmembrane region" description="Helical" evidence="3">
    <location>
        <begin position="73"/>
        <end position="92"/>
    </location>
</feature>
<dbReference type="PANTHER" id="PTHR43335:SF4">
    <property type="entry name" value="ABC TRANSPORTER, ATP-BINDING PROTEIN"/>
    <property type="match status" value="1"/>
</dbReference>
<protein>
    <submittedName>
        <fullName evidence="5">ABC-type multidrug transport system, ATPase component</fullName>
    </submittedName>
</protein>
<feature type="transmembrane region" description="Helical" evidence="3">
    <location>
        <begin position="35"/>
        <end position="61"/>
    </location>
</feature>
<evidence type="ECO:0000313" key="6">
    <source>
        <dbReference type="Proteomes" id="UP000198851"/>
    </source>
</evidence>
<keyword evidence="3" id="KW-0472">Membrane</keyword>
<dbReference type="PROSITE" id="PS50893">
    <property type="entry name" value="ABC_TRANSPORTER_2"/>
    <property type="match status" value="1"/>
</dbReference>
<sequence>MSDISSSGEPSAVSLDALNASDPAPVRFRDRATPLWASLLSTLFSLGGGLCLFSVALYTVFLFDLVAVQGQEIVATLLTVCALVPILGIIIFEVGHARALAGFRYARDRNYIAGKALLGVFAAFIFSLLNPLLVAPFAVGAFGSWLLCYVGGKSLRLEPMWEFIPKEAPSFLGGRDRRALELANARPRDASLLSGFQTALGLFALVGGCAAASWLVAREVLAPSATGAIALMTYWSVDAFAGFARQMAVSDPEREGRAASITILPPDDTEGAEPDVGLQVSHLTVRRKDGQKLLADLSFTADPGALIGLSGDGFSGKTLLMKAILAPHDLSDLDVEGRVTLNGTNLWIRSGKDQDFAAVLVPPQPDYVPGGGANNLSCFGGSARLERARKILKSLVFTSDVVERITDAGDVAHLSATERKAMAFARAFALRPRLYLFDRPEDGASGKLLGALANRAIADTKLGGIGLFATENRQLLDACDKLLMLQNGRLIEYAASSEVRARQSAGWSKFVTERDLDSEEALDAWLGAQFRRDGDEGNRRAVCMIANELLSVACAVTSEGDNITDRIAFEFKHFAGHCQLRLLDPHLALSSGAMAKARAAAKTSVEGERLSPLAKVIRDSLDVDVADTDASRHVTVSIKTYDPRKQTQRKASYDDTTVR</sequence>
<evidence type="ECO:0000256" key="3">
    <source>
        <dbReference type="SAM" id="Phobius"/>
    </source>
</evidence>
<dbReference type="Proteomes" id="UP000198851">
    <property type="component" value="Unassembled WGS sequence"/>
</dbReference>
<feature type="transmembrane region" description="Helical" evidence="3">
    <location>
        <begin position="220"/>
        <end position="237"/>
    </location>
</feature>
<comment type="similarity">
    <text evidence="1">Belongs to the ABC transporter superfamily.</text>
</comment>
<dbReference type="OrthoDB" id="7836418at2"/>
<keyword evidence="3" id="KW-0812">Transmembrane</keyword>
<keyword evidence="6" id="KW-1185">Reference proteome</keyword>
<dbReference type="PANTHER" id="PTHR43335">
    <property type="entry name" value="ABC TRANSPORTER, ATP-BINDING PROTEIN"/>
    <property type="match status" value="1"/>
</dbReference>
<evidence type="ECO:0000256" key="1">
    <source>
        <dbReference type="ARBA" id="ARBA00005417"/>
    </source>
</evidence>
<organism evidence="5 6">
    <name type="scientific">Shimia haliotis</name>
    <dbReference type="NCBI Taxonomy" id="1280847"/>
    <lineage>
        <taxon>Bacteria</taxon>
        <taxon>Pseudomonadati</taxon>
        <taxon>Pseudomonadota</taxon>
        <taxon>Alphaproteobacteria</taxon>
        <taxon>Rhodobacterales</taxon>
        <taxon>Roseobacteraceae</taxon>
    </lineage>
</organism>
<evidence type="ECO:0000259" key="4">
    <source>
        <dbReference type="PROSITE" id="PS50893"/>
    </source>
</evidence>
<reference evidence="6" key="1">
    <citation type="submission" date="2016-10" db="EMBL/GenBank/DDBJ databases">
        <authorList>
            <person name="Varghese N."/>
            <person name="Submissions S."/>
        </authorList>
    </citation>
    <scope>NUCLEOTIDE SEQUENCE [LARGE SCALE GENOMIC DNA]</scope>
    <source>
        <strain evidence="6">DSM 28453</strain>
    </source>
</reference>
<proteinExistence type="inferred from homology"/>
<keyword evidence="3" id="KW-1133">Transmembrane helix</keyword>
<keyword evidence="2" id="KW-0813">Transport</keyword>
<evidence type="ECO:0000256" key="2">
    <source>
        <dbReference type="ARBA" id="ARBA00022448"/>
    </source>
</evidence>
<dbReference type="Gene3D" id="3.40.50.300">
    <property type="entry name" value="P-loop containing nucleotide triphosphate hydrolases"/>
    <property type="match status" value="1"/>
</dbReference>